<name>A0ABR1Y0S3_9PEZI</name>
<evidence type="ECO:0000256" key="1">
    <source>
        <dbReference type="SAM" id="MobiDB-lite"/>
    </source>
</evidence>
<organism evidence="2 3">
    <name type="scientific">Phyllosticta citrichinensis</name>
    <dbReference type="NCBI Taxonomy" id="1130410"/>
    <lineage>
        <taxon>Eukaryota</taxon>
        <taxon>Fungi</taxon>
        <taxon>Dikarya</taxon>
        <taxon>Ascomycota</taxon>
        <taxon>Pezizomycotina</taxon>
        <taxon>Dothideomycetes</taxon>
        <taxon>Dothideomycetes incertae sedis</taxon>
        <taxon>Botryosphaeriales</taxon>
        <taxon>Phyllostictaceae</taxon>
        <taxon>Phyllosticta</taxon>
    </lineage>
</organism>
<evidence type="ECO:0000313" key="2">
    <source>
        <dbReference type="EMBL" id="KAK8174076.1"/>
    </source>
</evidence>
<proteinExistence type="predicted"/>
<dbReference type="EMBL" id="JBBWUH010000003">
    <property type="protein sequence ID" value="KAK8174076.1"/>
    <property type="molecule type" value="Genomic_DNA"/>
</dbReference>
<feature type="region of interest" description="Disordered" evidence="1">
    <location>
        <begin position="173"/>
        <end position="200"/>
    </location>
</feature>
<comment type="caution">
    <text evidence="2">The sequence shown here is derived from an EMBL/GenBank/DDBJ whole genome shotgun (WGS) entry which is preliminary data.</text>
</comment>
<accession>A0ABR1Y0S3</accession>
<sequence>MREGVRGQRPKRGGRGWARCTRAEDGDGSLMWWRRFGEESESLLMVRGNDEMALVFSRQHTLFGVVPARGFDAVSGTLAPHHNRQHRHRRRRCSYRPARAGSPVFRLAAPLRTSSFWGSGEGNRPGPMNRASATSRADDDCPISRLWSAVQFMQRCIHRFSSRTITISRPESVCSVVPSPRPKSPSTRHPRRRTSSSYQGCRCPIPQRPGRWPSTLVAARLAGKAC</sequence>
<protein>
    <submittedName>
        <fullName evidence="2">Uncharacterized protein</fullName>
    </submittedName>
</protein>
<evidence type="ECO:0000313" key="3">
    <source>
        <dbReference type="Proteomes" id="UP001456524"/>
    </source>
</evidence>
<keyword evidence="3" id="KW-1185">Reference proteome</keyword>
<dbReference type="Proteomes" id="UP001456524">
    <property type="component" value="Unassembled WGS sequence"/>
</dbReference>
<feature type="region of interest" description="Disordered" evidence="1">
    <location>
        <begin position="116"/>
        <end position="136"/>
    </location>
</feature>
<gene>
    <name evidence="2" type="ORF">IWX90DRAFT_162960</name>
</gene>
<reference evidence="2 3" key="1">
    <citation type="journal article" date="2022" name="G3 (Bethesda)">
        <title>Enemy or ally: a genomic approach to elucidate the lifestyle of Phyllosticta citrichinaensis.</title>
        <authorList>
            <person name="Buijs V.A."/>
            <person name="Groenewald J.Z."/>
            <person name="Haridas S."/>
            <person name="LaButti K.M."/>
            <person name="Lipzen A."/>
            <person name="Martin F.M."/>
            <person name="Barry K."/>
            <person name="Grigoriev I.V."/>
            <person name="Crous P.W."/>
            <person name="Seidl M.F."/>
        </authorList>
    </citation>
    <scope>NUCLEOTIDE SEQUENCE [LARGE SCALE GENOMIC DNA]</scope>
    <source>
        <strain evidence="2 3">CBS 129764</strain>
    </source>
</reference>